<dbReference type="PROSITE" id="PS50111">
    <property type="entry name" value="CHEMOTAXIS_TRANSDUC_2"/>
    <property type="match status" value="1"/>
</dbReference>
<feature type="coiled-coil region" evidence="5">
    <location>
        <begin position="108"/>
        <end position="135"/>
    </location>
</feature>
<dbReference type="Proteomes" id="UP000254889">
    <property type="component" value="Chromosome"/>
</dbReference>
<dbReference type="Pfam" id="PF00672">
    <property type="entry name" value="HAMP"/>
    <property type="match status" value="1"/>
</dbReference>
<dbReference type="GO" id="GO:0007165">
    <property type="term" value="P:signal transduction"/>
    <property type="evidence" value="ECO:0007669"/>
    <property type="project" value="UniProtKB-KW"/>
</dbReference>
<keyword evidence="11" id="KW-1185">Reference proteome</keyword>
<proteinExistence type="inferred from homology"/>
<dbReference type="SMART" id="SM00304">
    <property type="entry name" value="HAMP"/>
    <property type="match status" value="1"/>
</dbReference>
<keyword evidence="7" id="KW-0812">Transmembrane</keyword>
<evidence type="ECO:0000259" key="9">
    <source>
        <dbReference type="PROSITE" id="PS50885"/>
    </source>
</evidence>
<dbReference type="InterPro" id="IPR051310">
    <property type="entry name" value="MCP_chemotaxis"/>
</dbReference>
<keyword evidence="2" id="KW-0488">Methylation</keyword>
<dbReference type="InterPro" id="IPR004089">
    <property type="entry name" value="MCPsignal_dom"/>
</dbReference>
<dbReference type="PANTHER" id="PTHR43531">
    <property type="entry name" value="PROTEIN ICFG"/>
    <property type="match status" value="1"/>
</dbReference>
<comment type="similarity">
    <text evidence="3">Belongs to the methyl-accepting chemotaxis (MCP) protein family.</text>
</comment>
<dbReference type="Pfam" id="PF00015">
    <property type="entry name" value="MCPsignal"/>
    <property type="match status" value="1"/>
</dbReference>
<keyword evidence="5" id="KW-0175">Coiled coil</keyword>
<dbReference type="SUPFAM" id="SSF58104">
    <property type="entry name" value="Methyl-accepting chemotaxis protein (MCP) signaling domain"/>
    <property type="match status" value="1"/>
</dbReference>
<dbReference type="GO" id="GO:0005886">
    <property type="term" value="C:plasma membrane"/>
    <property type="evidence" value="ECO:0007669"/>
    <property type="project" value="TreeGrafter"/>
</dbReference>
<protein>
    <submittedName>
        <fullName evidence="10">Methyl-accepting chemotaxis protein</fullName>
    </submittedName>
</protein>
<dbReference type="InterPro" id="IPR024478">
    <property type="entry name" value="HlyB_4HB_MCP"/>
</dbReference>
<comment type="subcellular location">
    <subcellularLocation>
        <location evidence="1">Membrane</location>
    </subcellularLocation>
</comment>
<dbReference type="PROSITE" id="PS50885">
    <property type="entry name" value="HAMP"/>
    <property type="match status" value="1"/>
</dbReference>
<evidence type="ECO:0000256" key="3">
    <source>
        <dbReference type="ARBA" id="ARBA00029447"/>
    </source>
</evidence>
<evidence type="ECO:0000259" key="8">
    <source>
        <dbReference type="PROSITE" id="PS50111"/>
    </source>
</evidence>
<dbReference type="EMBL" id="CP031417">
    <property type="protein sequence ID" value="AXK82704.1"/>
    <property type="molecule type" value="Genomic_DNA"/>
</dbReference>
<sequence length="618" mass="65387">MPAHRPFPPPPNPHAETRQEHFSGIQVTPMIRLSIRSILLGLFGLMAVIIAGQGLLSVAKISQVNEAAVDIQTNWLPSVRSLGQLGYTMSAYRNGLARQVLSTDPAEMARIEKSLQDREGQLRELQTQYEKLITSPEERAGYENFKQLWAKHQSVTPEIFRLSRANKNAEATALFSGEQLQSFVQAGEAIEKLVRLNTAGAAEAAKAADENFQSARSMEIAIIAMSILIAIGAGVLVMLHISRPLSALVTPLEEIKGGNFAVAVPGAHRHDEIGAIAKAVDGMAAQVRQTISEIKQAATEVNNASGEISTSTTDLSQRTEEQAASLEETTAAMEEISAAVKKSAENADQANRSAAQARDVADQGGDVVAKAVSAMAKIEDSSRKISDIIGVIDEIARQTNLLALNAAVEAARAGEAGRGFAVVASEVRSLAQRSSQAAKDIKELITNSNGQVQEGVELVNHAGEALDKIVESVKEVAALVSDIATASTEQATGLEQINKALMQMDEVTQQNAALVEENAATAKALETQAQSMDEQVAFFKLDEAAAAQVAKVAAGGSRAAAIAAPITTSAPARPVPVAAKKPKAASFSSPSRASRNPVGNMRTALATALDAEQEWKDF</sequence>
<evidence type="ECO:0000256" key="7">
    <source>
        <dbReference type="SAM" id="Phobius"/>
    </source>
</evidence>
<dbReference type="AlphaFoldDB" id="A0A346A0K7"/>
<dbReference type="PRINTS" id="PR00260">
    <property type="entry name" value="CHEMTRNSDUCR"/>
</dbReference>
<dbReference type="KEGG" id="ptaw:DW352_20540"/>
<feature type="transmembrane region" description="Helical" evidence="7">
    <location>
        <begin position="38"/>
        <end position="56"/>
    </location>
</feature>
<organism evidence="10 11">
    <name type="scientific">Pseudolabrys taiwanensis</name>
    <dbReference type="NCBI Taxonomy" id="331696"/>
    <lineage>
        <taxon>Bacteria</taxon>
        <taxon>Pseudomonadati</taxon>
        <taxon>Pseudomonadota</taxon>
        <taxon>Alphaproteobacteria</taxon>
        <taxon>Hyphomicrobiales</taxon>
        <taxon>Xanthobacteraceae</taxon>
        <taxon>Pseudolabrys</taxon>
    </lineage>
</organism>
<keyword evidence="7" id="KW-1133">Transmembrane helix</keyword>
<name>A0A346A0K7_9HYPH</name>
<evidence type="ECO:0000256" key="1">
    <source>
        <dbReference type="ARBA" id="ARBA00004370"/>
    </source>
</evidence>
<dbReference type="GO" id="GO:0006935">
    <property type="term" value="P:chemotaxis"/>
    <property type="evidence" value="ECO:0007669"/>
    <property type="project" value="InterPro"/>
</dbReference>
<feature type="domain" description="HAMP" evidence="9">
    <location>
        <begin position="239"/>
        <end position="292"/>
    </location>
</feature>
<dbReference type="FunFam" id="1.10.287.950:FF:000001">
    <property type="entry name" value="Methyl-accepting chemotaxis sensory transducer"/>
    <property type="match status" value="1"/>
</dbReference>
<dbReference type="InterPro" id="IPR047347">
    <property type="entry name" value="YvaQ-like_sensor"/>
</dbReference>
<evidence type="ECO:0000313" key="10">
    <source>
        <dbReference type="EMBL" id="AXK82704.1"/>
    </source>
</evidence>
<dbReference type="InterPro" id="IPR004090">
    <property type="entry name" value="Chemotax_Me-accpt_rcpt"/>
</dbReference>
<dbReference type="CDD" id="cd11386">
    <property type="entry name" value="MCP_signal"/>
    <property type="match status" value="1"/>
</dbReference>
<dbReference type="SMART" id="SM00283">
    <property type="entry name" value="MA"/>
    <property type="match status" value="1"/>
</dbReference>
<dbReference type="InterPro" id="IPR003660">
    <property type="entry name" value="HAMP_dom"/>
</dbReference>
<accession>A0A346A0K7</accession>
<feature type="compositionally biased region" description="Low complexity" evidence="6">
    <location>
        <begin position="577"/>
        <end position="595"/>
    </location>
</feature>
<reference evidence="10 11" key="1">
    <citation type="submission" date="2018-07" db="EMBL/GenBank/DDBJ databases">
        <authorList>
            <person name="Quirk P.G."/>
            <person name="Krulwich T.A."/>
        </authorList>
    </citation>
    <scope>NUCLEOTIDE SEQUENCE [LARGE SCALE GENOMIC DNA]</scope>
    <source>
        <strain evidence="10 11">CC-BB4</strain>
    </source>
</reference>
<feature type="region of interest" description="Disordered" evidence="6">
    <location>
        <begin position="340"/>
        <end position="360"/>
    </location>
</feature>
<evidence type="ECO:0000256" key="5">
    <source>
        <dbReference type="SAM" id="Coils"/>
    </source>
</evidence>
<feature type="region of interest" description="Disordered" evidence="6">
    <location>
        <begin position="577"/>
        <end position="600"/>
    </location>
</feature>
<feature type="domain" description="Methyl-accepting transducer" evidence="8">
    <location>
        <begin position="297"/>
        <end position="526"/>
    </location>
</feature>
<evidence type="ECO:0000256" key="2">
    <source>
        <dbReference type="ARBA" id="ARBA00022481"/>
    </source>
</evidence>
<evidence type="ECO:0000256" key="6">
    <source>
        <dbReference type="SAM" id="MobiDB-lite"/>
    </source>
</evidence>
<dbReference type="OrthoDB" id="3378718at2"/>
<dbReference type="GO" id="GO:0004888">
    <property type="term" value="F:transmembrane signaling receptor activity"/>
    <property type="evidence" value="ECO:0007669"/>
    <property type="project" value="InterPro"/>
</dbReference>
<dbReference type="PANTHER" id="PTHR43531:SF14">
    <property type="entry name" value="METHYL-ACCEPTING CHEMOTAXIS PROTEIN I-RELATED"/>
    <property type="match status" value="1"/>
</dbReference>
<dbReference type="Gene3D" id="1.10.287.950">
    <property type="entry name" value="Methyl-accepting chemotaxis protein"/>
    <property type="match status" value="1"/>
</dbReference>
<dbReference type="Pfam" id="PF12729">
    <property type="entry name" value="4HB_MCP_1"/>
    <property type="match status" value="1"/>
</dbReference>
<feature type="transmembrane region" description="Helical" evidence="7">
    <location>
        <begin position="220"/>
        <end position="241"/>
    </location>
</feature>
<dbReference type="CDD" id="cd06225">
    <property type="entry name" value="HAMP"/>
    <property type="match status" value="1"/>
</dbReference>
<evidence type="ECO:0000313" key="11">
    <source>
        <dbReference type="Proteomes" id="UP000254889"/>
    </source>
</evidence>
<keyword evidence="4" id="KW-0807">Transducer</keyword>
<dbReference type="CDD" id="cd19411">
    <property type="entry name" value="MCP2201-like_sensor"/>
    <property type="match status" value="1"/>
</dbReference>
<keyword evidence="7" id="KW-0472">Membrane</keyword>
<evidence type="ECO:0000256" key="4">
    <source>
        <dbReference type="PROSITE-ProRule" id="PRU00284"/>
    </source>
</evidence>
<gene>
    <name evidence="10" type="ORF">DW352_20540</name>
</gene>